<sequence>MFRPSPTWISLPDHEVYQTLQAIHHIHRAKASVPLHLAVFDFNDTDETEIEDYRESPTSPSPSFTWSSSGLYTPNMRPGDVHVLENRIRARLYAGLNPKRVARGETNDWGDASKTLCGS</sequence>
<dbReference type="GeneID" id="31003755"/>
<evidence type="ECO:0000313" key="1">
    <source>
        <dbReference type="EMBL" id="OKL60436.1"/>
    </source>
</evidence>
<dbReference type="RefSeq" id="XP_020120557.1">
    <property type="nucleotide sequence ID" value="XM_020266793.1"/>
</dbReference>
<reference evidence="1 2" key="1">
    <citation type="submission" date="2015-06" db="EMBL/GenBank/DDBJ databases">
        <title>Talaromyces atroroseus IBT 11181 draft genome.</title>
        <authorList>
            <person name="Rasmussen K.B."/>
            <person name="Rasmussen S."/>
            <person name="Petersen B."/>
            <person name="Sicheritz-Ponten T."/>
            <person name="Mortensen U.H."/>
            <person name="Thrane U."/>
        </authorList>
    </citation>
    <scope>NUCLEOTIDE SEQUENCE [LARGE SCALE GENOMIC DNA]</scope>
    <source>
        <strain evidence="1 2">IBT 11181</strain>
    </source>
</reference>
<evidence type="ECO:0000313" key="2">
    <source>
        <dbReference type="Proteomes" id="UP000214365"/>
    </source>
</evidence>
<dbReference type="AlphaFoldDB" id="A0A1Q5Q8H8"/>
<comment type="caution">
    <text evidence="1">The sequence shown here is derived from an EMBL/GenBank/DDBJ whole genome shotgun (WGS) entry which is preliminary data.</text>
</comment>
<accession>A0A1Q5Q8H8</accession>
<name>A0A1Q5Q8H8_TALAT</name>
<proteinExistence type="predicted"/>
<dbReference type="Proteomes" id="UP000214365">
    <property type="component" value="Unassembled WGS sequence"/>
</dbReference>
<keyword evidence="2" id="KW-1185">Reference proteome</keyword>
<gene>
    <name evidence="1" type="ORF">UA08_04000</name>
</gene>
<organism evidence="1 2">
    <name type="scientific">Talaromyces atroroseus</name>
    <dbReference type="NCBI Taxonomy" id="1441469"/>
    <lineage>
        <taxon>Eukaryota</taxon>
        <taxon>Fungi</taxon>
        <taxon>Dikarya</taxon>
        <taxon>Ascomycota</taxon>
        <taxon>Pezizomycotina</taxon>
        <taxon>Eurotiomycetes</taxon>
        <taxon>Eurotiomycetidae</taxon>
        <taxon>Eurotiales</taxon>
        <taxon>Trichocomaceae</taxon>
        <taxon>Talaromyces</taxon>
        <taxon>Talaromyces sect. Trachyspermi</taxon>
    </lineage>
</organism>
<protein>
    <submittedName>
        <fullName evidence="1">Uncharacterized protein</fullName>
    </submittedName>
</protein>
<dbReference type="EMBL" id="LFMY01000005">
    <property type="protein sequence ID" value="OKL60436.1"/>
    <property type="molecule type" value="Genomic_DNA"/>
</dbReference>